<name>A0A399EJH5_9DEIN</name>
<feature type="transmembrane region" description="Helical" evidence="6">
    <location>
        <begin position="7"/>
        <end position="26"/>
    </location>
</feature>
<accession>A0A399EJH5</accession>
<keyword evidence="4 6" id="KW-1133">Transmembrane helix</keyword>
<dbReference type="InterPro" id="IPR037185">
    <property type="entry name" value="EmrE-like"/>
</dbReference>
<sequence>MRRARLIGLLYLNLATLFWGSTFVMVKDSLATLEPGQINFARFSVATLFFLPFLLGQNRALWWAGLELGAWLFAAYLTQTVGLQYTTASRSAFITTLYVVALPLFMGLLGRRLQWPIWVGAGLAILGVGLLSYDGSPPNLGDLWTLGTALCFTFYIWRMESHTQRFPALPLTGVQMLTVAVGSGLWTLFERPTWDFEGFPYASILYLGVVASALCIWLQALGQRTVPAPQAAVVFTLEPVYAAAFAYVFLGERLGLQGLVGALLIVVATLISQLKGEKPRPEQVTPEVA</sequence>
<keyword evidence="9" id="KW-1185">Reference proteome</keyword>
<dbReference type="PANTHER" id="PTHR42920:SF5">
    <property type="entry name" value="EAMA DOMAIN-CONTAINING PROTEIN"/>
    <property type="match status" value="1"/>
</dbReference>
<dbReference type="Gene3D" id="1.10.3730.20">
    <property type="match status" value="1"/>
</dbReference>
<dbReference type="Pfam" id="PF00892">
    <property type="entry name" value="EamA"/>
    <property type="match status" value="2"/>
</dbReference>
<feature type="domain" description="EamA" evidence="7">
    <location>
        <begin position="140"/>
        <end position="271"/>
    </location>
</feature>
<evidence type="ECO:0000313" key="8">
    <source>
        <dbReference type="EMBL" id="RIH83603.1"/>
    </source>
</evidence>
<dbReference type="SUPFAM" id="SSF103481">
    <property type="entry name" value="Multidrug resistance efflux transporter EmrE"/>
    <property type="match status" value="2"/>
</dbReference>
<organism evidence="8 9">
    <name type="scientific">Meiothermus luteus</name>
    <dbReference type="NCBI Taxonomy" id="2026184"/>
    <lineage>
        <taxon>Bacteria</taxon>
        <taxon>Thermotogati</taxon>
        <taxon>Deinococcota</taxon>
        <taxon>Deinococci</taxon>
        <taxon>Thermales</taxon>
        <taxon>Thermaceae</taxon>
        <taxon>Meiothermus</taxon>
    </lineage>
</organism>
<evidence type="ECO:0000256" key="6">
    <source>
        <dbReference type="SAM" id="Phobius"/>
    </source>
</evidence>
<proteinExistence type="predicted"/>
<feature type="transmembrane region" description="Helical" evidence="6">
    <location>
        <begin position="38"/>
        <end position="55"/>
    </location>
</feature>
<evidence type="ECO:0000313" key="9">
    <source>
        <dbReference type="Proteomes" id="UP000265800"/>
    </source>
</evidence>
<comment type="caution">
    <text evidence="8">The sequence shown here is derived from an EMBL/GenBank/DDBJ whole genome shotgun (WGS) entry which is preliminary data.</text>
</comment>
<dbReference type="OrthoDB" id="9804865at2"/>
<dbReference type="EMBL" id="QWKZ01000077">
    <property type="protein sequence ID" value="RIH83603.1"/>
    <property type="molecule type" value="Genomic_DNA"/>
</dbReference>
<dbReference type="InterPro" id="IPR000620">
    <property type="entry name" value="EamA_dom"/>
</dbReference>
<feature type="transmembrane region" description="Helical" evidence="6">
    <location>
        <begin position="90"/>
        <end position="108"/>
    </location>
</feature>
<dbReference type="PANTHER" id="PTHR42920">
    <property type="entry name" value="OS03G0707200 PROTEIN-RELATED"/>
    <property type="match status" value="1"/>
</dbReference>
<dbReference type="AlphaFoldDB" id="A0A399EJH5"/>
<dbReference type="Proteomes" id="UP000265800">
    <property type="component" value="Unassembled WGS sequence"/>
</dbReference>
<feature type="transmembrane region" description="Helical" evidence="6">
    <location>
        <begin position="115"/>
        <end position="133"/>
    </location>
</feature>
<feature type="domain" description="EamA" evidence="7">
    <location>
        <begin position="7"/>
        <end position="132"/>
    </location>
</feature>
<dbReference type="RefSeq" id="WP_119360703.1">
    <property type="nucleotide sequence ID" value="NZ_QWKZ01000077.1"/>
</dbReference>
<keyword evidence="2" id="KW-1003">Cell membrane</keyword>
<feature type="transmembrane region" description="Helical" evidence="6">
    <location>
        <begin position="256"/>
        <end position="274"/>
    </location>
</feature>
<feature type="transmembrane region" description="Helical" evidence="6">
    <location>
        <begin position="139"/>
        <end position="157"/>
    </location>
</feature>
<keyword evidence="5 6" id="KW-0472">Membrane</keyword>
<evidence type="ECO:0000256" key="4">
    <source>
        <dbReference type="ARBA" id="ARBA00022989"/>
    </source>
</evidence>
<evidence type="ECO:0000256" key="5">
    <source>
        <dbReference type="ARBA" id="ARBA00023136"/>
    </source>
</evidence>
<dbReference type="GO" id="GO:0005886">
    <property type="term" value="C:plasma membrane"/>
    <property type="evidence" value="ECO:0007669"/>
    <property type="project" value="UniProtKB-SubCell"/>
</dbReference>
<evidence type="ECO:0000259" key="7">
    <source>
        <dbReference type="Pfam" id="PF00892"/>
    </source>
</evidence>
<comment type="subcellular location">
    <subcellularLocation>
        <location evidence="1">Cell membrane</location>
        <topology evidence="1">Multi-pass membrane protein</topology>
    </subcellularLocation>
</comment>
<dbReference type="InterPro" id="IPR051258">
    <property type="entry name" value="Diverse_Substrate_Transporter"/>
</dbReference>
<gene>
    <name evidence="8" type="ORF">Mlute_02155</name>
</gene>
<feature type="transmembrane region" description="Helical" evidence="6">
    <location>
        <begin position="232"/>
        <end position="250"/>
    </location>
</feature>
<evidence type="ECO:0000256" key="2">
    <source>
        <dbReference type="ARBA" id="ARBA00022475"/>
    </source>
</evidence>
<feature type="transmembrane region" description="Helical" evidence="6">
    <location>
        <begin position="201"/>
        <end position="220"/>
    </location>
</feature>
<protein>
    <submittedName>
        <fullName evidence="8">Carboxylate/amino acid/amine transporter</fullName>
    </submittedName>
</protein>
<evidence type="ECO:0000256" key="1">
    <source>
        <dbReference type="ARBA" id="ARBA00004651"/>
    </source>
</evidence>
<feature type="transmembrane region" description="Helical" evidence="6">
    <location>
        <begin position="60"/>
        <end position="78"/>
    </location>
</feature>
<reference evidence="8 9" key="1">
    <citation type="submission" date="2018-08" db="EMBL/GenBank/DDBJ databases">
        <title>Meiothermus luteus KCTC 52599 genome sequencing project.</title>
        <authorList>
            <person name="Da Costa M.S."/>
            <person name="Albuquerque L."/>
            <person name="Raposo P."/>
            <person name="Froufe H.J.C."/>
            <person name="Barroso C.S."/>
            <person name="Egas C."/>
        </authorList>
    </citation>
    <scope>NUCLEOTIDE SEQUENCE [LARGE SCALE GENOMIC DNA]</scope>
    <source>
        <strain evidence="8 9">KCTC 52599</strain>
    </source>
</reference>
<keyword evidence="3 6" id="KW-0812">Transmembrane</keyword>
<evidence type="ECO:0000256" key="3">
    <source>
        <dbReference type="ARBA" id="ARBA00022692"/>
    </source>
</evidence>
<feature type="transmembrane region" description="Helical" evidence="6">
    <location>
        <begin position="169"/>
        <end position="189"/>
    </location>
</feature>